<dbReference type="Proteomes" id="UP000440096">
    <property type="component" value="Unassembled WGS sequence"/>
</dbReference>
<dbReference type="EMBL" id="WMBA01000035">
    <property type="protein sequence ID" value="MTD56503.1"/>
    <property type="molecule type" value="Genomic_DNA"/>
</dbReference>
<accession>A0A6N7Z3J0</accession>
<evidence type="ECO:0000313" key="2">
    <source>
        <dbReference type="Proteomes" id="UP000440096"/>
    </source>
</evidence>
<keyword evidence="2" id="KW-1185">Reference proteome</keyword>
<dbReference type="RefSeq" id="WP_154758667.1">
    <property type="nucleotide sequence ID" value="NZ_WMBA01000035.1"/>
</dbReference>
<proteinExistence type="predicted"/>
<sequence>MTEDVVDETDAVVRAIRAVNIGLPASMVEIATETAVERQNELGGNPD</sequence>
<reference evidence="1 2" key="1">
    <citation type="submission" date="2019-11" db="EMBL/GenBank/DDBJ databases">
        <title>Draft genome of Amycolatopsis RM579.</title>
        <authorList>
            <person name="Duangmal K."/>
            <person name="Mingma R."/>
        </authorList>
    </citation>
    <scope>NUCLEOTIDE SEQUENCE [LARGE SCALE GENOMIC DNA]</scope>
    <source>
        <strain evidence="1 2">RM579</strain>
    </source>
</reference>
<organism evidence="1 2">
    <name type="scientific">Amycolatopsis pithecellobii</name>
    <dbReference type="NCBI Taxonomy" id="664692"/>
    <lineage>
        <taxon>Bacteria</taxon>
        <taxon>Bacillati</taxon>
        <taxon>Actinomycetota</taxon>
        <taxon>Actinomycetes</taxon>
        <taxon>Pseudonocardiales</taxon>
        <taxon>Pseudonocardiaceae</taxon>
        <taxon>Amycolatopsis</taxon>
    </lineage>
</organism>
<dbReference type="AlphaFoldDB" id="A0A6N7Z3J0"/>
<comment type="caution">
    <text evidence="1">The sequence shown here is derived from an EMBL/GenBank/DDBJ whole genome shotgun (WGS) entry which is preliminary data.</text>
</comment>
<gene>
    <name evidence="1" type="ORF">GKO32_21365</name>
</gene>
<name>A0A6N7Z3J0_9PSEU</name>
<evidence type="ECO:0000313" key="1">
    <source>
        <dbReference type="EMBL" id="MTD56503.1"/>
    </source>
</evidence>
<protein>
    <submittedName>
        <fullName evidence="1">Uncharacterized protein</fullName>
    </submittedName>
</protein>